<dbReference type="Proteomes" id="UP000282184">
    <property type="component" value="Unassembled WGS sequence"/>
</dbReference>
<proteinExistence type="predicted"/>
<keyword evidence="1" id="KW-0732">Signal</keyword>
<reference evidence="2 3" key="1">
    <citation type="submission" date="2018-12" db="EMBL/GenBank/DDBJ databases">
        <title>Hymenobacter gummosus sp. nov., isolated from a spring.</title>
        <authorList>
            <person name="Nie L."/>
        </authorList>
    </citation>
    <scope>NUCLEOTIDE SEQUENCE [LARGE SCALE GENOMIC DNA]</scope>
    <source>
        <strain evidence="2 3">KCTC 52166</strain>
    </source>
</reference>
<evidence type="ECO:0000313" key="3">
    <source>
        <dbReference type="Proteomes" id="UP000282184"/>
    </source>
</evidence>
<feature type="signal peptide" evidence="1">
    <location>
        <begin position="1"/>
        <end position="19"/>
    </location>
</feature>
<evidence type="ECO:0000313" key="2">
    <source>
        <dbReference type="EMBL" id="RTQ49233.1"/>
    </source>
</evidence>
<evidence type="ECO:0000256" key="1">
    <source>
        <dbReference type="SAM" id="SignalP"/>
    </source>
</evidence>
<dbReference type="EMBL" id="RXOF01000007">
    <property type="protein sequence ID" value="RTQ49233.1"/>
    <property type="molecule type" value="Genomic_DNA"/>
</dbReference>
<comment type="caution">
    <text evidence="2">The sequence shown here is derived from an EMBL/GenBank/DDBJ whole genome shotgun (WGS) entry which is preliminary data.</text>
</comment>
<keyword evidence="3" id="KW-1185">Reference proteome</keyword>
<dbReference type="RefSeq" id="WP_126693764.1">
    <property type="nucleotide sequence ID" value="NZ_RXOF01000007.1"/>
</dbReference>
<organism evidence="2 3">
    <name type="scientific">Hymenobacter gummosus</name>
    <dbReference type="NCBI Taxonomy" id="1776032"/>
    <lineage>
        <taxon>Bacteria</taxon>
        <taxon>Pseudomonadati</taxon>
        <taxon>Bacteroidota</taxon>
        <taxon>Cytophagia</taxon>
        <taxon>Cytophagales</taxon>
        <taxon>Hymenobacteraceae</taxon>
        <taxon>Hymenobacter</taxon>
    </lineage>
</organism>
<evidence type="ECO:0008006" key="4">
    <source>
        <dbReference type="Google" id="ProtNLM"/>
    </source>
</evidence>
<feature type="chain" id="PRO_5018536074" description="DUF4907 domain-containing protein" evidence="1">
    <location>
        <begin position="20"/>
        <end position="113"/>
    </location>
</feature>
<protein>
    <recommendedName>
        <fullName evidence="4">DUF4907 domain-containing protein</fullName>
    </recommendedName>
</protein>
<sequence>MKKLILFAALLLVAAGSWAFYPKTAEPAGYMMLRSQLIGNGFSFKVLLSVYPADGPVQNQEIPVKLGTTDKALASVEMLRTTELRKLNEYRQAGWHLAQVMQSGTETIYILEK</sequence>
<gene>
    <name evidence="2" type="ORF">EJV47_13890</name>
</gene>
<dbReference type="AlphaFoldDB" id="A0A3S0H4L6"/>
<name>A0A3S0H4L6_9BACT</name>
<accession>A0A3S0H4L6</accession>
<dbReference type="OrthoDB" id="885850at2"/>